<dbReference type="InterPro" id="IPR033640">
    <property type="entry name" value="FAR_C"/>
</dbReference>
<dbReference type="AlphaFoldDB" id="A0ABD1CPP4"/>
<keyword evidence="4" id="KW-0472">Membrane</keyword>
<comment type="caution">
    <text evidence="7">The sequence shown here is derived from an EMBL/GenBank/DDBJ whole genome shotgun (WGS) entry which is preliminary data.</text>
</comment>
<dbReference type="Proteomes" id="UP001562425">
    <property type="component" value="Unassembled WGS sequence"/>
</dbReference>
<dbReference type="Gene3D" id="3.40.50.720">
    <property type="entry name" value="NAD(P)-binding Rossmann-like Domain"/>
    <property type="match status" value="1"/>
</dbReference>
<dbReference type="EMBL" id="JBEHCU010010327">
    <property type="protein sequence ID" value="KAL1378402.1"/>
    <property type="molecule type" value="Genomic_DNA"/>
</dbReference>
<dbReference type="PANTHER" id="PTHR11011">
    <property type="entry name" value="MALE STERILITY PROTEIN 2-RELATED"/>
    <property type="match status" value="1"/>
</dbReference>
<keyword evidence="4" id="KW-0521">NADP</keyword>
<feature type="domain" description="Thioester reductase (TE)" evidence="6">
    <location>
        <begin position="36"/>
        <end position="305"/>
    </location>
</feature>
<name>A0ABD1CPP4_CULPP</name>
<evidence type="ECO:0000256" key="2">
    <source>
        <dbReference type="ARBA" id="ARBA00022516"/>
    </source>
</evidence>
<dbReference type="Pfam" id="PF07993">
    <property type="entry name" value="NAD_binding_4"/>
    <property type="match status" value="1"/>
</dbReference>
<feature type="transmembrane region" description="Helical" evidence="4">
    <location>
        <begin position="489"/>
        <end position="510"/>
    </location>
</feature>
<reference evidence="7 8" key="1">
    <citation type="submission" date="2024-05" db="EMBL/GenBank/DDBJ databases">
        <title>Culex pipiens pipiens assembly and annotation.</title>
        <authorList>
            <person name="Alout H."/>
            <person name="Durand T."/>
        </authorList>
    </citation>
    <scope>NUCLEOTIDE SEQUENCE [LARGE SCALE GENOMIC DNA]</scope>
    <source>
        <strain evidence="7">HA-2024</strain>
        <tissue evidence="7">Whole body</tissue>
    </source>
</reference>
<dbReference type="SUPFAM" id="SSF51735">
    <property type="entry name" value="NAD(P)-binding Rossmann-fold domains"/>
    <property type="match status" value="1"/>
</dbReference>
<dbReference type="InterPro" id="IPR013120">
    <property type="entry name" value="FAR_NAD-bd"/>
</dbReference>
<comment type="similarity">
    <text evidence="1 4">Belongs to the fatty acyl-CoA reductase family.</text>
</comment>
<organism evidence="7 8">
    <name type="scientific">Culex pipiens pipiens</name>
    <name type="common">Northern house mosquito</name>
    <dbReference type="NCBI Taxonomy" id="38569"/>
    <lineage>
        <taxon>Eukaryota</taxon>
        <taxon>Metazoa</taxon>
        <taxon>Ecdysozoa</taxon>
        <taxon>Arthropoda</taxon>
        <taxon>Hexapoda</taxon>
        <taxon>Insecta</taxon>
        <taxon>Pterygota</taxon>
        <taxon>Neoptera</taxon>
        <taxon>Endopterygota</taxon>
        <taxon>Diptera</taxon>
        <taxon>Nematocera</taxon>
        <taxon>Culicoidea</taxon>
        <taxon>Culicidae</taxon>
        <taxon>Culicinae</taxon>
        <taxon>Culicini</taxon>
        <taxon>Culex</taxon>
        <taxon>Culex</taxon>
    </lineage>
</organism>
<evidence type="ECO:0000256" key="4">
    <source>
        <dbReference type="RuleBase" id="RU363097"/>
    </source>
</evidence>
<keyword evidence="4" id="KW-0560">Oxidoreductase</keyword>
<protein>
    <recommendedName>
        <fullName evidence="4">Fatty acyl-CoA reductase</fullName>
        <ecNumber evidence="4">1.2.1.84</ecNumber>
    </recommendedName>
</protein>
<evidence type="ECO:0000313" key="8">
    <source>
        <dbReference type="Proteomes" id="UP001562425"/>
    </source>
</evidence>
<sequence length="524" mass="60517">MLEQIFTNDDVPREVRLNGINASPMRNFYRDKTVFLTGGTGFLGKLFIEKLLRCEVREIVLLVRAKRNRTPRERLQRQFEREAIYVTYAKDPNWYWDRLKIVEGSLEYDNLGLSEADLAYLQRSVDIVIHSAADVRFDVSLKTHIRTNVFGGNELLKIALGMSRLVSYLFISTAYANCIHEVVEEKYYDNVGVDPMTMVRLAESVDEDQLNVLCRKIIEPWPNTYTYTKMLTENLVRQYCDRLPVAIVRPSIVISTLEDPIAGWTDNVYGLNGVLVGVGCGLLRVLHCHAHCHADIIPADLVVNSSLAVIWHTSTQPAQGGPVEHIYNCTTRSDNPFTYQNVFDYGVGFREEIPALQSLWYPTYNGVDSPWVYYILQLFYHFLPALFFDTIARLKGMEPKVLFLNRKVLAFSDVLDFFTTNEWVFRNEKMRAVYDAMTADDQTFFPVDIRRVKWAEFFPTYLLGLRKYIVRESLDNLEQAKRKFRLLKAAHYVVLALVYVALAYVGYALLGKGLTERYGFRVIK</sequence>
<dbReference type="PANTHER" id="PTHR11011:SF60">
    <property type="entry name" value="FATTY ACYL-COA REDUCTASE-RELATED"/>
    <property type="match status" value="1"/>
</dbReference>
<dbReference type="CDD" id="cd05236">
    <property type="entry name" value="FAR-N_SDR_e"/>
    <property type="match status" value="1"/>
</dbReference>
<dbReference type="InterPro" id="IPR026055">
    <property type="entry name" value="FAR"/>
</dbReference>
<comment type="function">
    <text evidence="4">Catalyzes the reduction of fatty acyl-CoA to fatty alcohols.</text>
</comment>
<keyword evidence="4" id="KW-1133">Transmembrane helix</keyword>
<accession>A0ABD1CPP4</accession>
<dbReference type="GO" id="GO:1901568">
    <property type="term" value="P:fatty acid derivative metabolic process"/>
    <property type="evidence" value="ECO:0007669"/>
    <property type="project" value="UniProtKB-ARBA"/>
</dbReference>
<evidence type="ECO:0000256" key="1">
    <source>
        <dbReference type="ARBA" id="ARBA00005928"/>
    </source>
</evidence>
<dbReference type="InterPro" id="IPR036291">
    <property type="entry name" value="NAD(P)-bd_dom_sf"/>
</dbReference>
<evidence type="ECO:0000259" key="6">
    <source>
        <dbReference type="Pfam" id="PF07993"/>
    </source>
</evidence>
<dbReference type="Pfam" id="PF03015">
    <property type="entry name" value="Sterile"/>
    <property type="match status" value="1"/>
</dbReference>
<comment type="catalytic activity">
    <reaction evidence="4">
        <text>a long-chain fatty acyl-CoA + 2 NADPH + 2 H(+) = a long-chain primary fatty alcohol + 2 NADP(+) + CoA</text>
        <dbReference type="Rhea" id="RHEA:52716"/>
        <dbReference type="ChEBI" id="CHEBI:15378"/>
        <dbReference type="ChEBI" id="CHEBI:57287"/>
        <dbReference type="ChEBI" id="CHEBI:57783"/>
        <dbReference type="ChEBI" id="CHEBI:58349"/>
        <dbReference type="ChEBI" id="CHEBI:77396"/>
        <dbReference type="ChEBI" id="CHEBI:83139"/>
        <dbReference type="EC" id="1.2.1.84"/>
    </reaction>
</comment>
<keyword evidence="4" id="KW-0812">Transmembrane</keyword>
<dbReference type="CDD" id="cd09071">
    <property type="entry name" value="FAR_C"/>
    <property type="match status" value="1"/>
</dbReference>
<evidence type="ECO:0000313" key="7">
    <source>
        <dbReference type="EMBL" id="KAL1378402.1"/>
    </source>
</evidence>
<feature type="domain" description="Fatty acyl-CoA reductase C-terminal" evidence="5">
    <location>
        <begin position="380"/>
        <end position="472"/>
    </location>
</feature>
<keyword evidence="2 4" id="KW-0444">Lipid biosynthesis</keyword>
<gene>
    <name evidence="7" type="ORF">pipiens_015606</name>
</gene>
<proteinExistence type="inferred from homology"/>
<dbReference type="EC" id="1.2.1.84" evidence="4"/>
<dbReference type="GO" id="GO:0102965">
    <property type="term" value="F:alcohol-forming long-chain fatty acyl-CoA reductase activity"/>
    <property type="evidence" value="ECO:0007669"/>
    <property type="project" value="UniProtKB-EC"/>
</dbReference>
<evidence type="ECO:0000256" key="3">
    <source>
        <dbReference type="ARBA" id="ARBA00023098"/>
    </source>
</evidence>
<keyword evidence="3 4" id="KW-0443">Lipid metabolism</keyword>
<keyword evidence="8" id="KW-1185">Reference proteome</keyword>
<evidence type="ECO:0000259" key="5">
    <source>
        <dbReference type="Pfam" id="PF03015"/>
    </source>
</evidence>